<evidence type="ECO:0000313" key="5">
    <source>
        <dbReference type="EnsemblProtists" id="HpaP814806"/>
    </source>
</evidence>
<dbReference type="GO" id="GO:0000346">
    <property type="term" value="C:transcription export complex"/>
    <property type="evidence" value="ECO:0007669"/>
    <property type="project" value="TreeGrafter"/>
</dbReference>
<dbReference type="InParanoid" id="M4C6R9"/>
<evidence type="ECO:0000256" key="4">
    <source>
        <dbReference type="PROSITE-ProRule" id="PRU00221"/>
    </source>
</evidence>
<proteinExistence type="inferred from homology"/>
<dbReference type="PROSITE" id="PS00678">
    <property type="entry name" value="WD_REPEATS_1"/>
    <property type="match status" value="1"/>
</dbReference>
<evidence type="ECO:0000256" key="2">
    <source>
        <dbReference type="ARBA" id="ARBA00022574"/>
    </source>
</evidence>
<dbReference type="VEuPathDB" id="FungiDB:HpaG814806"/>
<dbReference type="GO" id="GO:0000347">
    <property type="term" value="C:THO complex"/>
    <property type="evidence" value="ECO:0007669"/>
    <property type="project" value="TreeGrafter"/>
</dbReference>
<keyword evidence="3" id="KW-0677">Repeat</keyword>
<reference evidence="6" key="1">
    <citation type="journal article" date="2010" name="Science">
        <title>Signatures of adaptation to obligate biotrophy in the Hyaloperonospora arabidopsidis genome.</title>
        <authorList>
            <person name="Baxter L."/>
            <person name="Tripathy S."/>
            <person name="Ishaque N."/>
            <person name="Boot N."/>
            <person name="Cabral A."/>
            <person name="Kemen E."/>
            <person name="Thines M."/>
            <person name="Ah-Fong A."/>
            <person name="Anderson R."/>
            <person name="Badejoko W."/>
            <person name="Bittner-Eddy P."/>
            <person name="Boore J.L."/>
            <person name="Chibucos M.C."/>
            <person name="Coates M."/>
            <person name="Dehal P."/>
            <person name="Delehaunty K."/>
            <person name="Dong S."/>
            <person name="Downton P."/>
            <person name="Dumas B."/>
            <person name="Fabro G."/>
            <person name="Fronick C."/>
            <person name="Fuerstenberg S.I."/>
            <person name="Fulton L."/>
            <person name="Gaulin E."/>
            <person name="Govers F."/>
            <person name="Hughes L."/>
            <person name="Humphray S."/>
            <person name="Jiang R.H."/>
            <person name="Judelson H."/>
            <person name="Kamoun S."/>
            <person name="Kyung K."/>
            <person name="Meijer H."/>
            <person name="Minx P."/>
            <person name="Morris P."/>
            <person name="Nelson J."/>
            <person name="Phuntumart V."/>
            <person name="Qutob D."/>
            <person name="Rehmany A."/>
            <person name="Rougon-Cardoso A."/>
            <person name="Ryden P."/>
            <person name="Torto-Alalibo T."/>
            <person name="Studholme D."/>
            <person name="Wang Y."/>
            <person name="Win J."/>
            <person name="Wood J."/>
            <person name="Clifton S.W."/>
            <person name="Rogers J."/>
            <person name="Van den Ackerveken G."/>
            <person name="Jones J.D."/>
            <person name="McDowell J.M."/>
            <person name="Beynon J."/>
            <person name="Tyler B.M."/>
        </authorList>
    </citation>
    <scope>NUCLEOTIDE SEQUENCE [LARGE SCALE GENOMIC DNA]</scope>
    <source>
        <strain evidence="6">Emoy2</strain>
    </source>
</reference>
<dbReference type="PROSITE" id="PS50294">
    <property type="entry name" value="WD_REPEATS_REGION"/>
    <property type="match status" value="1"/>
</dbReference>
<sequence>MEDPENAKNLVAVHVGHLKRQSLGFRGTLLPAMEVNDVVVSKSSGHLFLAGGDSVAHEWDIDAQQFTRLFEGHKDYLHAVRYLDQSQELVTSSEDGTLGLWDVRQTGNVEFLRPRQTPPSPTLVSSPLPSLWIGAVAHDDSEMWLACGGGTKRPTGSRSCKTQDSGGFLSMWHLPSRVPVHYTATTCDVHDVVFHHMELLSVEMMLV</sequence>
<dbReference type="InterPro" id="IPR015943">
    <property type="entry name" value="WD40/YVTN_repeat-like_dom_sf"/>
</dbReference>
<dbReference type="GO" id="GO:0006406">
    <property type="term" value="P:mRNA export from nucleus"/>
    <property type="evidence" value="ECO:0007669"/>
    <property type="project" value="TreeGrafter"/>
</dbReference>
<dbReference type="SUPFAM" id="SSF50978">
    <property type="entry name" value="WD40 repeat-like"/>
    <property type="match status" value="1"/>
</dbReference>
<dbReference type="SMART" id="SM00320">
    <property type="entry name" value="WD40"/>
    <property type="match status" value="2"/>
</dbReference>
<dbReference type="Proteomes" id="UP000011713">
    <property type="component" value="Unassembled WGS sequence"/>
</dbReference>
<dbReference type="PANTHER" id="PTHR44411:SF1">
    <property type="entry name" value="THO COMPLEX SUBUNIT 6 HOMOLOG"/>
    <property type="match status" value="1"/>
</dbReference>
<comment type="similarity">
    <text evidence="1">Belongs to the WD repeat THOC6 family.</text>
</comment>
<name>M4C6R9_HYAAE</name>
<dbReference type="Gene3D" id="2.130.10.10">
    <property type="entry name" value="YVTN repeat-like/Quinoprotein amine dehydrogenase"/>
    <property type="match status" value="1"/>
</dbReference>
<evidence type="ECO:0000256" key="1">
    <source>
        <dbReference type="ARBA" id="ARBA00009728"/>
    </source>
</evidence>
<dbReference type="InterPro" id="IPR042626">
    <property type="entry name" value="THOC6"/>
</dbReference>
<dbReference type="EMBL" id="ABWE02001878">
    <property type="status" value="NOT_ANNOTATED_CDS"/>
    <property type="molecule type" value="Genomic_DNA"/>
</dbReference>
<dbReference type="InterPro" id="IPR019775">
    <property type="entry name" value="WD40_repeat_CS"/>
</dbReference>
<keyword evidence="6" id="KW-1185">Reference proteome</keyword>
<dbReference type="PROSITE" id="PS50082">
    <property type="entry name" value="WD_REPEATS_2"/>
    <property type="match status" value="1"/>
</dbReference>
<dbReference type="InterPro" id="IPR001680">
    <property type="entry name" value="WD40_rpt"/>
</dbReference>
<protein>
    <submittedName>
        <fullName evidence="5">Uncharacterized protein</fullName>
    </submittedName>
</protein>
<feature type="repeat" description="WD" evidence="4">
    <location>
        <begin position="70"/>
        <end position="111"/>
    </location>
</feature>
<dbReference type="HOGENOM" id="CLU_1328570_0_0_1"/>
<organism evidence="5 6">
    <name type="scientific">Hyaloperonospora arabidopsidis (strain Emoy2)</name>
    <name type="common">Downy mildew agent</name>
    <name type="synonym">Peronospora arabidopsidis</name>
    <dbReference type="NCBI Taxonomy" id="559515"/>
    <lineage>
        <taxon>Eukaryota</taxon>
        <taxon>Sar</taxon>
        <taxon>Stramenopiles</taxon>
        <taxon>Oomycota</taxon>
        <taxon>Peronosporomycetes</taxon>
        <taxon>Peronosporales</taxon>
        <taxon>Peronosporaceae</taxon>
        <taxon>Hyaloperonospora</taxon>
    </lineage>
</organism>
<dbReference type="EnsemblProtists" id="HpaT814806">
    <property type="protein sequence ID" value="HpaP814806"/>
    <property type="gene ID" value="HpaG814806"/>
</dbReference>
<dbReference type="eggNOG" id="KOG0649">
    <property type="taxonomic scope" value="Eukaryota"/>
</dbReference>
<dbReference type="AlphaFoldDB" id="M4C6R9"/>
<dbReference type="PANTHER" id="PTHR44411">
    <property type="entry name" value="THO COMPLEX SUBUNIT 6 HOMOLOG"/>
    <property type="match status" value="1"/>
</dbReference>
<dbReference type="STRING" id="559515.M4C6R9"/>
<dbReference type="Pfam" id="PF00400">
    <property type="entry name" value="WD40"/>
    <property type="match status" value="1"/>
</dbReference>
<dbReference type="OMA" id="AHEWDID"/>
<dbReference type="InterPro" id="IPR036322">
    <property type="entry name" value="WD40_repeat_dom_sf"/>
</dbReference>
<keyword evidence="2 4" id="KW-0853">WD repeat</keyword>
<accession>M4C6R9</accession>
<evidence type="ECO:0000256" key="3">
    <source>
        <dbReference type="ARBA" id="ARBA00022737"/>
    </source>
</evidence>
<reference evidence="5" key="2">
    <citation type="submission" date="2015-06" db="UniProtKB">
        <authorList>
            <consortium name="EnsemblProtists"/>
        </authorList>
    </citation>
    <scope>IDENTIFICATION</scope>
    <source>
        <strain evidence="5">Emoy2</strain>
    </source>
</reference>
<evidence type="ECO:0000313" key="6">
    <source>
        <dbReference type="Proteomes" id="UP000011713"/>
    </source>
</evidence>